<dbReference type="InterPro" id="IPR057206">
    <property type="entry name" value="DUF7884"/>
</dbReference>
<dbReference type="PANTHER" id="PTHR43667">
    <property type="entry name" value="CYCLOPROPANE-FATTY-ACYL-PHOSPHOLIPID SYNTHASE"/>
    <property type="match status" value="1"/>
</dbReference>
<dbReference type="EMBL" id="AE015451">
    <property type="protein sequence ID" value="AAN70930.1"/>
    <property type="molecule type" value="Genomic_DNA"/>
</dbReference>
<organism evidence="8 9">
    <name type="scientific">Pseudomonas putida (strain ATCC 47054 / DSM 6125 / CFBP 8728 / NCIMB 11950 / KT2440)</name>
    <dbReference type="NCBI Taxonomy" id="160488"/>
    <lineage>
        <taxon>Bacteria</taxon>
        <taxon>Pseudomonadati</taxon>
        <taxon>Pseudomonadota</taxon>
        <taxon>Gammaproteobacteria</taxon>
        <taxon>Pseudomonadales</taxon>
        <taxon>Pseudomonadaceae</taxon>
        <taxon>Pseudomonas</taxon>
    </lineage>
</organism>
<dbReference type="EC" id="2.1.1.-" evidence="8"/>
<evidence type="ECO:0000256" key="2">
    <source>
        <dbReference type="ARBA" id="ARBA00022603"/>
    </source>
</evidence>
<dbReference type="BioCyc" id="PPUT160488:G1G01-5721-MONOMER"/>
<evidence type="ECO:0000259" key="7">
    <source>
        <dbReference type="Pfam" id="PF25371"/>
    </source>
</evidence>
<keyword evidence="9" id="KW-1185">Reference proteome</keyword>
<dbReference type="STRING" id="160488.PP_5365"/>
<feature type="active site" evidence="6">
    <location>
        <position position="392"/>
    </location>
</feature>
<keyword evidence="3 8" id="KW-0808">Transferase</keyword>
<evidence type="ECO:0000256" key="6">
    <source>
        <dbReference type="PIRSR" id="PIRSR003085-1"/>
    </source>
</evidence>
<dbReference type="eggNOG" id="COG2230">
    <property type="taxonomic scope" value="Bacteria"/>
</dbReference>
<protein>
    <submittedName>
        <fullName evidence="8">Fatty acid methyltransferase</fullName>
        <ecNumber evidence="8">2.1.1.-</ecNumber>
    </submittedName>
</protein>
<evidence type="ECO:0000256" key="3">
    <source>
        <dbReference type="ARBA" id="ARBA00022679"/>
    </source>
</evidence>
<dbReference type="PANTHER" id="PTHR43667:SF1">
    <property type="entry name" value="CYCLOPROPANE-FATTY-ACYL-PHOSPHOLIPID SYNTHASE"/>
    <property type="match status" value="1"/>
</dbReference>
<dbReference type="NCBIfam" id="NF040703">
    <property type="entry name" value="cyclopro_CfaB"/>
    <property type="match status" value="1"/>
</dbReference>
<evidence type="ECO:0000313" key="9">
    <source>
        <dbReference type="Proteomes" id="UP000000556"/>
    </source>
</evidence>
<dbReference type="KEGG" id="ppu:PP_5365"/>
<dbReference type="InterPro" id="IPR003333">
    <property type="entry name" value="CMAS"/>
</dbReference>
<dbReference type="AlphaFoldDB" id="Q88C18"/>
<sequence>MVLLRGNILQMNYSDPVTFEILGVVANYGQEGCFMLAQLPPALQSLHLPLRLKLWDGNHFDLGPSPQVTILVKEPQLISQLTHPSMDQLGTAFVEGKLELEGDIGEAIRVCDELSEALLADEDETPPPRVSHDKTTDAKAISYHYDVSNAFYQLWLDQDMAYSCAYFREPDNTLDQAQQDKFDHLCRKLRLDAGDYLLDVGCGWGGLARFAAREYGAKVFGITLSKEQLKLGRKRVQAEGLADKVDLQILDYRDLPQDGRFDKVVSVGMFEHVGHANLALYCQKLFGAVREGGLVMNHGITAKHVDGRPVGRGAGEFIDRYVFPHGELPHLSMISASICEAGLEVVDVESLRLHYAKTLHHWSENLENQLHKAAALVPEKTLRIWRLYLAGCAYAFQKGWINLHQILAVKPYADGHHDLPWTREDLYR</sequence>
<dbReference type="DNASU" id="1042112"/>
<dbReference type="GO" id="GO:0008168">
    <property type="term" value="F:methyltransferase activity"/>
    <property type="evidence" value="ECO:0007669"/>
    <property type="project" value="UniProtKB-KW"/>
</dbReference>
<proteinExistence type="inferred from homology"/>
<accession>Q88C18</accession>
<reference evidence="8 9" key="2">
    <citation type="journal article" date="2016" name="Environ. Microbiol.">
        <title>The revisited genome of Pseudomonas putida KT2440 enlightens its value as a robust metabolic chassis.</title>
        <authorList>
            <person name="Belda E."/>
            <person name="van Heck R.G."/>
            <person name="Lopez-Sanchez M.J."/>
            <person name="Cruveiller S."/>
            <person name="Barbe V."/>
            <person name="Fraser C."/>
            <person name="Klenk H.P."/>
            <person name="Petersen J."/>
            <person name="Morgat A."/>
            <person name="Nikel P.I."/>
            <person name="Vallenet D."/>
            <person name="Rouy Z."/>
            <person name="Sekowska A."/>
            <person name="Martins Dos Santos V.A."/>
            <person name="de Lorenzo V."/>
            <person name="Danchin A."/>
            <person name="Medigue C."/>
        </authorList>
    </citation>
    <scope>NUCLEOTIDE SEQUENCE [LARGE SCALE GENOMIC DNA]</scope>
    <source>
        <strain evidence="9">ATCC 47054 / DSM 6125 / CFBP 8728 / NCIMB 11950 / KT2440</strain>
    </source>
</reference>
<dbReference type="CDD" id="cd02440">
    <property type="entry name" value="AdoMet_MTases"/>
    <property type="match status" value="1"/>
</dbReference>
<keyword evidence="4" id="KW-0949">S-adenosyl-L-methionine</keyword>
<keyword evidence="5" id="KW-0443">Lipid metabolism</keyword>
<feature type="domain" description="DUF7884" evidence="7">
    <location>
        <begin position="45"/>
        <end position="120"/>
    </location>
</feature>
<dbReference type="InterPro" id="IPR029063">
    <property type="entry name" value="SAM-dependent_MTases_sf"/>
</dbReference>
<dbReference type="PIRSF" id="PIRSF003085">
    <property type="entry name" value="CMAS"/>
    <property type="match status" value="1"/>
</dbReference>
<dbReference type="GO" id="GO:0032259">
    <property type="term" value="P:methylation"/>
    <property type="evidence" value="ECO:0007669"/>
    <property type="project" value="UniProtKB-KW"/>
</dbReference>
<keyword evidence="2 8" id="KW-0489">Methyltransferase</keyword>
<dbReference type="PATRIC" id="fig|160488.4.peg.5720"/>
<dbReference type="Proteomes" id="UP000000556">
    <property type="component" value="Chromosome"/>
</dbReference>
<dbReference type="InterPro" id="IPR048027">
    <property type="entry name" value="CfaB-like"/>
</dbReference>
<reference evidence="8 9" key="1">
    <citation type="journal article" date="2002" name="Environ. Microbiol.">
        <title>Complete genome sequence and comparative analysis of the metabolically versatile Pseudomonas putida KT2440.</title>
        <authorList>
            <person name="Nelson K.E."/>
            <person name="Weinel C."/>
            <person name="Paulsen I.T."/>
            <person name="Dodson R.J."/>
            <person name="Hilbert H."/>
            <person name="Martins dos Santos V.A."/>
            <person name="Fouts D.E."/>
            <person name="Gill S.R."/>
            <person name="Pop M."/>
            <person name="Holmes M."/>
            <person name="Brinkac L."/>
            <person name="Beanan M."/>
            <person name="DeBoy R.T."/>
            <person name="Daugherty S."/>
            <person name="Kolonay J."/>
            <person name="Madupu R."/>
            <person name="Nelson W."/>
            <person name="White O."/>
            <person name="Peterson J."/>
            <person name="Khouri H."/>
            <person name="Hance I."/>
            <person name="Chris Lee P."/>
            <person name="Holtzapple E."/>
            <person name="Scanlan D."/>
            <person name="Tran K."/>
            <person name="Moazzez A."/>
            <person name="Utterback T."/>
            <person name="Rizzo M."/>
            <person name="Lee K."/>
            <person name="Kosack D."/>
            <person name="Moestl D."/>
            <person name="Wedler H."/>
            <person name="Lauber J."/>
            <person name="Stjepandic D."/>
            <person name="Hoheisel J."/>
            <person name="Straetz M."/>
            <person name="Heim S."/>
            <person name="Kiewitz C."/>
            <person name="Eisen J.A."/>
            <person name="Timmis K.N."/>
            <person name="Dusterhoft A."/>
            <person name="Tummler B."/>
            <person name="Fraser C.M."/>
        </authorList>
    </citation>
    <scope>NUCLEOTIDE SEQUENCE [LARGE SCALE GENOMIC DNA]</scope>
    <source>
        <strain evidence="9">ATCC 47054 / DSM 6125 / CFBP 8728 / NCIMB 11950 / KT2440</strain>
    </source>
</reference>
<dbReference type="InterPro" id="IPR050723">
    <property type="entry name" value="CFA/CMAS"/>
</dbReference>
<evidence type="ECO:0000256" key="1">
    <source>
        <dbReference type="ARBA" id="ARBA00010815"/>
    </source>
</evidence>
<comment type="similarity">
    <text evidence="1">Belongs to the CFA/CMAS family.</text>
</comment>
<dbReference type="PaxDb" id="160488-PP_5365"/>
<evidence type="ECO:0000256" key="5">
    <source>
        <dbReference type="ARBA" id="ARBA00023098"/>
    </source>
</evidence>
<gene>
    <name evidence="8" type="ordered locus">PP_5365</name>
</gene>
<dbReference type="SUPFAM" id="SSF53335">
    <property type="entry name" value="S-adenosyl-L-methionine-dependent methyltransferases"/>
    <property type="match status" value="1"/>
</dbReference>
<name>Q88C18_PSEPK</name>
<dbReference type="PhylomeDB" id="Q88C18"/>
<dbReference type="HOGENOM" id="CLU_026434_6_2_6"/>
<evidence type="ECO:0000313" key="8">
    <source>
        <dbReference type="EMBL" id="AAN70930.1"/>
    </source>
</evidence>
<dbReference type="GO" id="GO:0008610">
    <property type="term" value="P:lipid biosynthetic process"/>
    <property type="evidence" value="ECO:0007669"/>
    <property type="project" value="InterPro"/>
</dbReference>
<dbReference type="OrthoDB" id="9782855at2"/>
<evidence type="ECO:0000256" key="4">
    <source>
        <dbReference type="ARBA" id="ARBA00022691"/>
    </source>
</evidence>
<dbReference type="Gene3D" id="3.40.50.150">
    <property type="entry name" value="Vaccinia Virus protein VP39"/>
    <property type="match status" value="1"/>
</dbReference>
<dbReference type="Pfam" id="PF25371">
    <property type="entry name" value="DUF7884"/>
    <property type="match status" value="1"/>
</dbReference>
<dbReference type="Pfam" id="PF02353">
    <property type="entry name" value="CMAS"/>
    <property type="match status" value="1"/>
</dbReference>